<protein>
    <submittedName>
        <fullName evidence="1">Uncharacterized protein</fullName>
    </submittedName>
</protein>
<proteinExistence type="predicted"/>
<name>A0A1Y0UYN5_9PROT</name>
<dbReference type="AlphaFoldDB" id="A0A1Y0UYN5"/>
<dbReference type="EMBL" id="CP021524">
    <property type="protein sequence ID" value="ARW10885.1"/>
    <property type="molecule type" value="Genomic_DNA"/>
</dbReference>
<evidence type="ECO:0000313" key="1">
    <source>
        <dbReference type="EMBL" id="ARW10885.1"/>
    </source>
</evidence>
<dbReference type="Proteomes" id="UP000195633">
    <property type="component" value="Chromosome"/>
</dbReference>
<organism evidence="1 2">
    <name type="scientific">Acetobacter ascendens</name>
    <dbReference type="NCBI Taxonomy" id="481146"/>
    <lineage>
        <taxon>Bacteria</taxon>
        <taxon>Pseudomonadati</taxon>
        <taxon>Pseudomonadota</taxon>
        <taxon>Alphaproteobacteria</taxon>
        <taxon>Acetobacterales</taxon>
        <taxon>Acetobacteraceae</taxon>
        <taxon>Acetobacter</taxon>
    </lineage>
</organism>
<gene>
    <name evidence="1" type="ORF">S101447_01823</name>
</gene>
<sequence length="389" mass="45198">MMSKSGNMPLIKRDIINKIRRECSEYKVCLHPDAGNACGETIVGAHTVSRHPFLLSISCGEKRKFVYEVIIIPERDNHIKIDDVEIESASEFYGFCDKHDRIMFFCIEGREFICDLDVVFSLSYRAVAHGVYGFRTHGKFDKENLRRIVDLVSFLNGNVITEENIRDIVGGGNACIDEKTRNKISNLIDCGDEKFYEAKQVYLNYCKEKYISWRKKAISRISNAKKFNAIFKIYKDMPENNYKFLRYCYLTYDGNIGFACSSSFGYDELYCTLHIHVCPIQNSSVNNGINKTVVILSWNSENREIPDRVMSNIFSNDVNMLANYILFKSITQHGNIFFNKIFLENNKERIEKSIKKFLLKYTSRTEFIQDENIYNIIGNIPPEYKSDIF</sequence>
<dbReference type="RefSeq" id="WP_157893976.1">
    <property type="nucleotide sequence ID" value="NZ_CP021524.1"/>
</dbReference>
<evidence type="ECO:0000313" key="2">
    <source>
        <dbReference type="Proteomes" id="UP000195633"/>
    </source>
</evidence>
<accession>A0A1Y0UYN5</accession>
<reference evidence="1 2" key="1">
    <citation type="submission" date="2017-05" db="EMBL/GenBank/DDBJ databases">
        <title>Genome sequence of Acetobacter pasteurianus subsp. ascendens strain SRCM101447.</title>
        <authorList>
            <person name="Cho S.H."/>
        </authorList>
    </citation>
    <scope>NUCLEOTIDE SEQUENCE [LARGE SCALE GENOMIC DNA]</scope>
    <source>
        <strain evidence="1 2">SRCM101447</strain>
    </source>
</reference>